<sequence length="967" mass="111464">MSMNKCMNSCVKDAAIENPSNSGQKVLMNISGNIPVCVNEVNNSSEVVRETELNNNKVEQQRDEKQDNLPIVTGALKSSCGKKTYNEKMIKKYKKYVKNGSLEINNDTDIFGLSFTDSFKVTKLDVKNCKNVNFKKVPQLVSHLTIKYFNQNVDVEGIQNMGLTYLDLVSWEDINKIPFKLMGKKCLSYLSLKCGLTNLAGIEKLSSLEELILSNNQIKQIDQLQNLGWLQKLYLDSNKYINNIQYLKDHKRIKYLNLSDNKISDISHLKDLTQLTVLELNMNQIEKIEGLENLKNLEILSLNDNKISVITALQQLKTLKTLNLEKNRISNLSALLYLEEIQTLSLSCNKISNLYGLEGLKNVETLNLDFNQINSLEGLYNTTSCNGILKILNLKLSNNLIENIEILRKFDKIQNIFLDFNHISDLSQLYAESLYRLSQLDLQHNLISNITALSTIHTAVLNISYNYINDLSPIQDHYQINYILEPQNTSYQQFIETYKDQVQSESLSINNDLKVTTLKFSDLIGVKYFTITSCYVSFQESPVLVKKLIVTKSQLKDLSGIQDMNQLIELDLSQNQIENIDQIQYLDKLTLLNMAENQIENLEPLHNLKGLRQLSLQNNQICDVEDLEQLTELAFLDVCNNYIIDFRSIQNHPNFNNYKINDQKESKYQGLVNKYKSGTKNGVTNGSLFIIDDNDVKNFRFTDYIDVDNKLTIEKCQNIIFQQVPIKVSNLTIYQCLLQNIQQPDSYISGIQFMNQLTYLKLFENILLNISPISQLTNLTFLSLESNQISNIEPLKSLIQLSTLILDNNKITDISCFNQLINLKHLSMNKNLITSVKEELNKLIILKTLYINENQLENFLTCALHLEDLNLSNNQNGKWQFNTKLLVKYTYLMKLTLSYNRIDQINGLDSLKYLEQLYLQYNQISDITQLKTLNELQFLNLEHNKISDFSPLKDHKHKINYQLGNQE</sequence>
<dbReference type="Gene3D" id="3.80.10.10">
    <property type="entry name" value="Ribonuclease Inhibitor"/>
    <property type="match status" value="6"/>
</dbReference>
<dbReference type="InterPro" id="IPR003591">
    <property type="entry name" value="Leu-rich_rpt_typical-subtyp"/>
</dbReference>
<dbReference type="Proteomes" id="UP001642409">
    <property type="component" value="Unassembled WGS sequence"/>
</dbReference>
<dbReference type="EMBL" id="CATOUU010000270">
    <property type="protein sequence ID" value="CAI9922987.1"/>
    <property type="molecule type" value="Genomic_DNA"/>
</dbReference>
<dbReference type="PANTHER" id="PTHR46652">
    <property type="entry name" value="LEUCINE-RICH REPEAT AND IQ DOMAIN-CONTAINING PROTEIN 1-RELATED"/>
    <property type="match status" value="1"/>
</dbReference>
<proteinExistence type="predicted"/>
<keyword evidence="7" id="KW-1185">Reference proteome</keyword>
<feature type="coiled-coil region" evidence="3">
    <location>
        <begin position="41"/>
        <end position="68"/>
    </location>
</feature>
<accession>A0AA86NMG9</accession>
<dbReference type="InterPro" id="IPR025875">
    <property type="entry name" value="Leu-rich_rpt_4"/>
</dbReference>
<keyword evidence="1" id="KW-0433">Leucine-rich repeat</keyword>
<comment type="caution">
    <text evidence="4">The sequence shown here is derived from an EMBL/GenBank/DDBJ whole genome shotgun (WGS) entry which is preliminary data.</text>
</comment>
<organism evidence="4">
    <name type="scientific">Hexamita inflata</name>
    <dbReference type="NCBI Taxonomy" id="28002"/>
    <lineage>
        <taxon>Eukaryota</taxon>
        <taxon>Metamonada</taxon>
        <taxon>Diplomonadida</taxon>
        <taxon>Hexamitidae</taxon>
        <taxon>Hexamitinae</taxon>
        <taxon>Hexamita</taxon>
    </lineage>
</organism>
<dbReference type="SMART" id="SM00369">
    <property type="entry name" value="LRR_TYP"/>
    <property type="match status" value="12"/>
</dbReference>
<dbReference type="PROSITE" id="PS51450">
    <property type="entry name" value="LRR"/>
    <property type="match status" value="16"/>
</dbReference>
<dbReference type="SMART" id="SM00365">
    <property type="entry name" value="LRR_SD22"/>
    <property type="match status" value="16"/>
</dbReference>
<evidence type="ECO:0000256" key="1">
    <source>
        <dbReference type="ARBA" id="ARBA00022614"/>
    </source>
</evidence>
<evidence type="ECO:0000313" key="7">
    <source>
        <dbReference type="Proteomes" id="UP001642409"/>
    </source>
</evidence>
<dbReference type="InterPro" id="IPR032675">
    <property type="entry name" value="LRR_dom_sf"/>
</dbReference>
<dbReference type="EMBL" id="CAXDID020000556">
    <property type="protein sequence ID" value="CAL6102503.1"/>
    <property type="molecule type" value="Genomic_DNA"/>
</dbReference>
<gene>
    <name evidence="4" type="ORF">HINF_LOCUS10632</name>
    <name evidence="6" type="ORF">HINF_LOCUS71697</name>
    <name evidence="5" type="ORF">HINF_LOCUS8887</name>
</gene>
<dbReference type="SUPFAM" id="SSF52058">
    <property type="entry name" value="L domain-like"/>
    <property type="match status" value="3"/>
</dbReference>
<dbReference type="PANTHER" id="PTHR46652:SF3">
    <property type="entry name" value="LEUCINE-RICH REPEAT-CONTAINING PROTEIN 9"/>
    <property type="match status" value="1"/>
</dbReference>
<dbReference type="EMBL" id="CAXDID020000019">
    <property type="protein sequence ID" value="CAL5985426.1"/>
    <property type="molecule type" value="Genomic_DNA"/>
</dbReference>
<evidence type="ECO:0000313" key="5">
    <source>
        <dbReference type="EMBL" id="CAL5985426.1"/>
    </source>
</evidence>
<evidence type="ECO:0000313" key="4">
    <source>
        <dbReference type="EMBL" id="CAI9922987.1"/>
    </source>
</evidence>
<evidence type="ECO:0000256" key="2">
    <source>
        <dbReference type="ARBA" id="ARBA00022737"/>
    </source>
</evidence>
<reference evidence="4" key="1">
    <citation type="submission" date="2023-06" db="EMBL/GenBank/DDBJ databases">
        <authorList>
            <person name="Kurt Z."/>
        </authorList>
    </citation>
    <scope>NUCLEOTIDE SEQUENCE</scope>
</reference>
<evidence type="ECO:0000256" key="3">
    <source>
        <dbReference type="SAM" id="Coils"/>
    </source>
</evidence>
<dbReference type="Pfam" id="PF12799">
    <property type="entry name" value="LRR_4"/>
    <property type="match status" value="4"/>
</dbReference>
<dbReference type="InterPro" id="IPR050836">
    <property type="entry name" value="SDS22/Internalin_LRR"/>
</dbReference>
<dbReference type="AlphaFoldDB" id="A0AA86NMG9"/>
<name>A0AA86NMG9_9EUKA</name>
<protein>
    <submittedName>
        <fullName evidence="4">Uncharacterized protein</fullName>
    </submittedName>
</protein>
<keyword evidence="2" id="KW-0677">Repeat</keyword>
<keyword evidence="3" id="KW-0175">Coiled coil</keyword>
<dbReference type="InterPro" id="IPR001611">
    <property type="entry name" value="Leu-rich_rpt"/>
</dbReference>
<evidence type="ECO:0000313" key="6">
    <source>
        <dbReference type="EMBL" id="CAL6102503.1"/>
    </source>
</evidence>
<dbReference type="SMART" id="SM00364">
    <property type="entry name" value="LRR_BAC"/>
    <property type="match status" value="6"/>
</dbReference>
<reference evidence="5 7" key="2">
    <citation type="submission" date="2024-07" db="EMBL/GenBank/DDBJ databases">
        <authorList>
            <person name="Akdeniz Z."/>
        </authorList>
    </citation>
    <scope>NUCLEOTIDE SEQUENCE [LARGE SCALE GENOMIC DNA]</scope>
</reference>